<organism evidence="1">
    <name type="scientific">Proteus mirabilis</name>
    <dbReference type="NCBI Taxonomy" id="584"/>
    <lineage>
        <taxon>Bacteria</taxon>
        <taxon>Pseudomonadati</taxon>
        <taxon>Pseudomonadota</taxon>
        <taxon>Gammaproteobacteria</taxon>
        <taxon>Enterobacterales</taxon>
        <taxon>Morganellaceae</taxon>
        <taxon>Proteus</taxon>
    </lineage>
</organism>
<dbReference type="EMBL" id="MH491967">
    <property type="protein sequence ID" value="AXN76509.1"/>
    <property type="molecule type" value="Genomic_DNA"/>
</dbReference>
<evidence type="ECO:0000313" key="1">
    <source>
        <dbReference type="EMBL" id="AXN76509.1"/>
    </source>
</evidence>
<sequence length="39" mass="4045">MQRGIGANSLGHGLKTSAFLGTAWGTAWGTGKDEFSLYG</sequence>
<protein>
    <submittedName>
        <fullName evidence="1">Uncharacterized protein</fullName>
    </submittedName>
</protein>
<geneLocation type="plasmid" evidence="1">
    <name>pHFK418-NDM</name>
</geneLocation>
<name>A0A346FVK9_PROMI</name>
<reference evidence="1" key="1">
    <citation type="submission" date="2018-10" db="EMBL/GenBank/DDBJ databases">
        <title>Proteus mirabilis strain HFK418 plasmid pHFK418-NDM, complete sequence.</title>
        <authorList>
            <person name="Dong D."/>
            <person name="Jia N."/>
            <person name="Zhang H."/>
            <person name="Zhao H."/>
            <person name="Liu Z."/>
            <person name="Zhu Y."/>
        </authorList>
    </citation>
    <scope>NUCLEOTIDE SEQUENCE</scope>
    <source>
        <strain evidence="1">HFK418</strain>
        <plasmid evidence="1">pHFK418-NDM</plasmid>
    </source>
</reference>
<dbReference type="AlphaFoldDB" id="A0A346FVK9"/>
<keyword evidence="1" id="KW-0614">Plasmid</keyword>
<proteinExistence type="predicted"/>
<accession>A0A346FVK9</accession>